<protein>
    <submittedName>
        <fullName evidence="2">Uncharacterized protein</fullName>
    </submittedName>
</protein>
<evidence type="ECO:0000313" key="2">
    <source>
        <dbReference type="EMBL" id="MFC5053143.1"/>
    </source>
</evidence>
<accession>A0ABV9XT67</accession>
<keyword evidence="3" id="KW-1185">Reference proteome</keyword>
<gene>
    <name evidence="2" type="ORF">ACFPFM_05145</name>
</gene>
<feature type="transmembrane region" description="Helical" evidence="1">
    <location>
        <begin position="16"/>
        <end position="38"/>
    </location>
</feature>
<dbReference type="RefSeq" id="WP_344041408.1">
    <property type="nucleotide sequence ID" value="NZ_BAAAKE010000028.1"/>
</dbReference>
<evidence type="ECO:0000313" key="3">
    <source>
        <dbReference type="Proteomes" id="UP001595833"/>
    </source>
</evidence>
<feature type="transmembrane region" description="Helical" evidence="1">
    <location>
        <begin position="44"/>
        <end position="65"/>
    </location>
</feature>
<sequence>MTPVVVDIGARSTGRVVACASATGALGVVALVGAVVAYAGGEAATGAIGLVVGLVLAGIALVAVLNRRAAPRPRELVFEEPGVRWDDPDGTPWAVAWPELGAVRLSRTRERLFHPADSSVRKTRVRFDLLPADPAGFRASHPDLAHLARADGTYRLPLGDSAGVVRAVERGVLGFAPHLWRGVQDEGVATALA</sequence>
<dbReference type="EMBL" id="JBHSJB010000005">
    <property type="protein sequence ID" value="MFC5053143.1"/>
    <property type="molecule type" value="Genomic_DNA"/>
</dbReference>
<keyword evidence="1" id="KW-0472">Membrane</keyword>
<keyword evidence="1" id="KW-0812">Transmembrane</keyword>
<keyword evidence="1" id="KW-1133">Transmembrane helix</keyword>
<dbReference type="Proteomes" id="UP001595833">
    <property type="component" value="Unassembled WGS sequence"/>
</dbReference>
<comment type="caution">
    <text evidence="2">The sequence shown here is derived from an EMBL/GenBank/DDBJ whole genome shotgun (WGS) entry which is preliminary data.</text>
</comment>
<organism evidence="2 3">
    <name type="scientific">Saccharothrix xinjiangensis</name>
    <dbReference type="NCBI Taxonomy" id="204798"/>
    <lineage>
        <taxon>Bacteria</taxon>
        <taxon>Bacillati</taxon>
        <taxon>Actinomycetota</taxon>
        <taxon>Actinomycetes</taxon>
        <taxon>Pseudonocardiales</taxon>
        <taxon>Pseudonocardiaceae</taxon>
        <taxon>Saccharothrix</taxon>
    </lineage>
</organism>
<name>A0ABV9XT67_9PSEU</name>
<reference evidence="3" key="1">
    <citation type="journal article" date="2019" name="Int. J. Syst. Evol. Microbiol.">
        <title>The Global Catalogue of Microorganisms (GCM) 10K type strain sequencing project: providing services to taxonomists for standard genome sequencing and annotation.</title>
        <authorList>
            <consortium name="The Broad Institute Genomics Platform"/>
            <consortium name="The Broad Institute Genome Sequencing Center for Infectious Disease"/>
            <person name="Wu L."/>
            <person name="Ma J."/>
        </authorList>
    </citation>
    <scope>NUCLEOTIDE SEQUENCE [LARGE SCALE GENOMIC DNA]</scope>
    <source>
        <strain evidence="3">KCTC 12848</strain>
    </source>
</reference>
<evidence type="ECO:0000256" key="1">
    <source>
        <dbReference type="SAM" id="Phobius"/>
    </source>
</evidence>
<proteinExistence type="predicted"/>